<feature type="site" description="Deprotonates C-terminal active site Cys" evidence="7">
    <location>
        <position position="17"/>
    </location>
</feature>
<dbReference type="PROSITE" id="PS51352">
    <property type="entry name" value="THIOREDOXIN_2"/>
    <property type="match status" value="1"/>
</dbReference>
<organism evidence="10 11">
    <name type="scientific">Pedobacter chinensis</name>
    <dbReference type="NCBI Taxonomy" id="2282421"/>
    <lineage>
        <taxon>Bacteria</taxon>
        <taxon>Pseudomonadati</taxon>
        <taxon>Bacteroidota</taxon>
        <taxon>Sphingobacteriia</taxon>
        <taxon>Sphingobacteriales</taxon>
        <taxon>Sphingobacteriaceae</taxon>
        <taxon>Pedobacter</taxon>
    </lineage>
</organism>
<evidence type="ECO:0000256" key="7">
    <source>
        <dbReference type="PIRSR" id="PIRSR000077-1"/>
    </source>
</evidence>
<reference evidence="10 11" key="1">
    <citation type="submission" date="2018-07" db="EMBL/GenBank/DDBJ databases">
        <title>Pedobacter sp. nov., isolated from soil.</title>
        <authorList>
            <person name="Zhou L.Y."/>
            <person name="Du Z.J."/>
        </authorList>
    </citation>
    <scope>NUCLEOTIDE SEQUENCE [LARGE SCALE GENOMIC DNA]</scope>
    <source>
        <strain evidence="10 11">JDX94</strain>
    </source>
</reference>
<dbReference type="PIRSF" id="PIRSF000077">
    <property type="entry name" value="Thioredoxin"/>
    <property type="match status" value="1"/>
</dbReference>
<dbReference type="InterPro" id="IPR036249">
    <property type="entry name" value="Thioredoxin-like_sf"/>
</dbReference>
<comment type="caution">
    <text evidence="10">The sequence shown here is derived from an EMBL/GenBank/DDBJ whole genome shotgun (WGS) entry which is preliminary data.</text>
</comment>
<evidence type="ECO:0000256" key="8">
    <source>
        <dbReference type="PIRSR" id="PIRSR000077-4"/>
    </source>
</evidence>
<dbReference type="NCBIfam" id="TIGR01068">
    <property type="entry name" value="thioredoxin"/>
    <property type="match status" value="1"/>
</dbReference>
<gene>
    <name evidence="10" type="primary">trxA</name>
    <name evidence="10" type="ORF">DU508_02140</name>
</gene>
<dbReference type="PROSITE" id="PS00194">
    <property type="entry name" value="THIOREDOXIN_1"/>
    <property type="match status" value="1"/>
</dbReference>
<dbReference type="Pfam" id="PF00085">
    <property type="entry name" value="Thioredoxin"/>
    <property type="match status" value="1"/>
</dbReference>
<dbReference type="SUPFAM" id="SSF52833">
    <property type="entry name" value="Thioredoxin-like"/>
    <property type="match status" value="1"/>
</dbReference>
<dbReference type="GO" id="GO:0005829">
    <property type="term" value="C:cytosol"/>
    <property type="evidence" value="ECO:0007669"/>
    <property type="project" value="TreeGrafter"/>
</dbReference>
<feature type="active site" description="Nucleophile" evidence="7">
    <location>
        <position position="26"/>
    </location>
</feature>
<keyword evidence="4 8" id="KW-1015">Disulfide bond</keyword>
<keyword evidence="3" id="KW-0249">Electron transport</keyword>
<accession>A0A369PZW4</accession>
<feature type="domain" description="Thioredoxin" evidence="9">
    <location>
        <begin position="1"/>
        <end position="98"/>
    </location>
</feature>
<evidence type="ECO:0000313" key="11">
    <source>
        <dbReference type="Proteomes" id="UP000253961"/>
    </source>
</evidence>
<dbReference type="CDD" id="cd02947">
    <property type="entry name" value="TRX_family"/>
    <property type="match status" value="1"/>
</dbReference>
<evidence type="ECO:0000256" key="1">
    <source>
        <dbReference type="ARBA" id="ARBA00008987"/>
    </source>
</evidence>
<feature type="disulfide bond" description="Redox-active" evidence="8">
    <location>
        <begin position="23"/>
        <end position="26"/>
    </location>
</feature>
<dbReference type="EMBL" id="QPKV01000002">
    <property type="protein sequence ID" value="RDC57780.1"/>
    <property type="molecule type" value="Genomic_DNA"/>
</dbReference>
<dbReference type="AlphaFoldDB" id="A0A369PZW4"/>
<dbReference type="Gene3D" id="3.40.30.10">
    <property type="entry name" value="Glutaredoxin"/>
    <property type="match status" value="1"/>
</dbReference>
<sequence>MAKFSELINGNKPVLVDFFAEWCGPCKMMKPILAQLKAQVGDSVSIIKVDIDKNQAAAAAYSVQSVPTLMLFKNGKQIWRQSGVLQASQLKQIIDSHA</sequence>
<evidence type="ECO:0000256" key="5">
    <source>
        <dbReference type="ARBA" id="ARBA00023284"/>
    </source>
</evidence>
<keyword evidence="5 8" id="KW-0676">Redox-active center</keyword>
<evidence type="ECO:0000256" key="2">
    <source>
        <dbReference type="ARBA" id="ARBA00022448"/>
    </source>
</evidence>
<dbReference type="GO" id="GO:0045454">
    <property type="term" value="P:cell redox homeostasis"/>
    <property type="evidence" value="ECO:0007669"/>
    <property type="project" value="TreeGrafter"/>
</dbReference>
<keyword evidence="2" id="KW-0813">Transport</keyword>
<dbReference type="GO" id="GO:0015035">
    <property type="term" value="F:protein-disulfide reductase activity"/>
    <property type="evidence" value="ECO:0007669"/>
    <property type="project" value="UniProtKB-UniRule"/>
</dbReference>
<dbReference type="PANTHER" id="PTHR45663:SF11">
    <property type="entry name" value="GEO12009P1"/>
    <property type="match status" value="1"/>
</dbReference>
<dbReference type="InterPro" id="IPR013766">
    <property type="entry name" value="Thioredoxin_domain"/>
</dbReference>
<evidence type="ECO:0000256" key="3">
    <source>
        <dbReference type="ARBA" id="ARBA00022982"/>
    </source>
</evidence>
<evidence type="ECO:0000313" key="10">
    <source>
        <dbReference type="EMBL" id="RDC57780.1"/>
    </source>
</evidence>
<evidence type="ECO:0000256" key="6">
    <source>
        <dbReference type="NCBIfam" id="TIGR01068"/>
    </source>
</evidence>
<feature type="site" description="Contributes to redox potential value" evidence="7">
    <location>
        <position position="24"/>
    </location>
</feature>
<proteinExistence type="inferred from homology"/>
<dbReference type="PANTHER" id="PTHR45663">
    <property type="entry name" value="GEO12009P1"/>
    <property type="match status" value="1"/>
</dbReference>
<dbReference type="Proteomes" id="UP000253961">
    <property type="component" value="Unassembled WGS sequence"/>
</dbReference>
<keyword evidence="11" id="KW-1185">Reference proteome</keyword>
<comment type="similarity">
    <text evidence="1">Belongs to the thioredoxin family.</text>
</comment>
<dbReference type="FunFam" id="3.40.30.10:FF:000001">
    <property type="entry name" value="Thioredoxin"/>
    <property type="match status" value="1"/>
</dbReference>
<protein>
    <recommendedName>
        <fullName evidence="6">Thioredoxin</fullName>
    </recommendedName>
</protein>
<name>A0A369PZW4_9SPHI</name>
<dbReference type="PRINTS" id="PR00421">
    <property type="entry name" value="THIOREDOXIN"/>
</dbReference>
<dbReference type="OrthoDB" id="9790390at2"/>
<dbReference type="InterPro" id="IPR005746">
    <property type="entry name" value="Thioredoxin"/>
</dbReference>
<dbReference type="InterPro" id="IPR017937">
    <property type="entry name" value="Thioredoxin_CS"/>
</dbReference>
<evidence type="ECO:0000259" key="9">
    <source>
        <dbReference type="PROSITE" id="PS51352"/>
    </source>
</evidence>
<feature type="active site" description="Nucleophile" evidence="7">
    <location>
        <position position="23"/>
    </location>
</feature>
<feature type="site" description="Contributes to redox potential value" evidence="7">
    <location>
        <position position="25"/>
    </location>
</feature>
<evidence type="ECO:0000256" key="4">
    <source>
        <dbReference type="ARBA" id="ARBA00023157"/>
    </source>
</evidence>
<dbReference type="RefSeq" id="WP_115401202.1">
    <property type="nucleotide sequence ID" value="NZ_QPKV01000002.1"/>
</dbReference>